<evidence type="ECO:0000313" key="1">
    <source>
        <dbReference type="EMBL" id="GME92166.1"/>
    </source>
</evidence>
<gene>
    <name evidence="1" type="ORF">Cboi01_000261600</name>
</gene>
<organism evidence="1 2">
    <name type="scientific">Candida boidinii</name>
    <name type="common">Yeast</name>
    <dbReference type="NCBI Taxonomy" id="5477"/>
    <lineage>
        <taxon>Eukaryota</taxon>
        <taxon>Fungi</taxon>
        <taxon>Dikarya</taxon>
        <taxon>Ascomycota</taxon>
        <taxon>Saccharomycotina</taxon>
        <taxon>Pichiomycetes</taxon>
        <taxon>Pichiales</taxon>
        <taxon>Pichiaceae</taxon>
        <taxon>Ogataea</taxon>
        <taxon>Ogataea/Candida clade</taxon>
    </lineage>
</organism>
<keyword evidence="2" id="KW-1185">Reference proteome</keyword>
<dbReference type="EMBL" id="BSXV01001223">
    <property type="protein sequence ID" value="GME92166.1"/>
    <property type="molecule type" value="Genomic_DNA"/>
</dbReference>
<sequence length="246" mass="28111">MSEYIPKLRRPLRNSSRYNSDSSNIGGNSNRYNISSRVSESDSKKRLRFIDDNNITSTQSEIEKDRRKNSAAEFLKSKENTSYLSNNINNYSNMSRSNSSSSSSRINRYTPQLSDITSSNERTSINNISRSRINELSDNINNNKYDSLNTAPIRRLNNNNLPINSKRILRNDTNRIRQLNNSRINKPSINSNRNNNNSSLSRSILSSLSNAGSKLFKSLLVNEPTNDNTQTSTGLGYTRHKRINYR</sequence>
<comment type="caution">
    <text evidence="1">The sequence shown here is derived from an EMBL/GenBank/DDBJ whole genome shotgun (WGS) entry which is preliminary data.</text>
</comment>
<accession>A0ACB5TPE4</accession>
<reference evidence="1" key="1">
    <citation type="submission" date="2023-04" db="EMBL/GenBank/DDBJ databases">
        <title>Candida boidinii NBRC 1967.</title>
        <authorList>
            <person name="Ichikawa N."/>
            <person name="Sato H."/>
            <person name="Tonouchi N."/>
        </authorList>
    </citation>
    <scope>NUCLEOTIDE SEQUENCE</scope>
    <source>
        <strain evidence="1">NBRC 1967</strain>
    </source>
</reference>
<dbReference type="Proteomes" id="UP001165101">
    <property type="component" value="Unassembled WGS sequence"/>
</dbReference>
<name>A0ACB5TPE4_CANBO</name>
<proteinExistence type="predicted"/>
<evidence type="ECO:0000313" key="2">
    <source>
        <dbReference type="Proteomes" id="UP001165101"/>
    </source>
</evidence>
<protein>
    <submittedName>
        <fullName evidence="1">Unnamed protein product</fullName>
    </submittedName>
</protein>